<dbReference type="InterPro" id="IPR003340">
    <property type="entry name" value="B3_DNA-bd"/>
</dbReference>
<accession>A0A0D9Y109</accession>
<dbReference type="SMART" id="SM01019">
    <property type="entry name" value="B3"/>
    <property type="match status" value="2"/>
</dbReference>
<dbReference type="STRING" id="77586.A0A0D9Y109"/>
<dbReference type="Gene3D" id="2.40.330.10">
    <property type="entry name" value="DNA-binding pseudobarrel domain"/>
    <property type="match status" value="2"/>
</dbReference>
<evidence type="ECO:0000313" key="8">
    <source>
        <dbReference type="Proteomes" id="UP000032180"/>
    </source>
</evidence>
<organism evidence="7 8">
    <name type="scientific">Leersia perrieri</name>
    <dbReference type="NCBI Taxonomy" id="77586"/>
    <lineage>
        <taxon>Eukaryota</taxon>
        <taxon>Viridiplantae</taxon>
        <taxon>Streptophyta</taxon>
        <taxon>Embryophyta</taxon>
        <taxon>Tracheophyta</taxon>
        <taxon>Spermatophyta</taxon>
        <taxon>Magnoliopsida</taxon>
        <taxon>Liliopsida</taxon>
        <taxon>Poales</taxon>
        <taxon>Poaceae</taxon>
        <taxon>BOP clade</taxon>
        <taxon>Oryzoideae</taxon>
        <taxon>Oryzeae</taxon>
        <taxon>Oryzinae</taxon>
        <taxon>Leersia</taxon>
    </lineage>
</organism>
<proteinExistence type="predicted"/>
<keyword evidence="3" id="KW-0238">DNA-binding</keyword>
<evidence type="ECO:0000259" key="6">
    <source>
        <dbReference type="PROSITE" id="PS50863"/>
    </source>
</evidence>
<dbReference type="GO" id="GO:0005634">
    <property type="term" value="C:nucleus"/>
    <property type="evidence" value="ECO:0007669"/>
    <property type="project" value="UniProtKB-SubCell"/>
</dbReference>
<sequence>MEKLHAVCKSYVADYYWLHMDDHEKSFIKFMIGGYKNSMTIPEKFSRNLRGKISGIVKLETRNAQNVLSSEEIEESADSGGVQNSTKPFYCLVTMSSNMTSEQKAVVDALQEDIKPQIPFYITAMHKATMADGSLAISKDYAVKYHLHKNESIRLCHYGGSKTWEINLDINTDGPYALSTGWSEFIKDSKLQEGDICLFEASENEIGMKLTFHPFKGKHRSKTPDRDDIPTTLCIMAFSREYAKKYLPNLDQTIRLQLPGKNTTWETAFEIKRRINKQTRWLVRGWKQFVYDNKLEIGDICLFQLMKDEEVTMTVHIIRKEQDSWFRFLTPINHLQETL</sequence>
<feature type="domain" description="TF-B3" evidence="6">
    <location>
        <begin position="236"/>
        <end position="321"/>
    </location>
</feature>
<feature type="domain" description="TF-B3" evidence="6">
    <location>
        <begin position="120"/>
        <end position="218"/>
    </location>
</feature>
<dbReference type="InterPro" id="IPR015300">
    <property type="entry name" value="DNA-bd_pseudobarrel_sf"/>
</dbReference>
<dbReference type="Gramene" id="LPERR12G14620.1">
    <property type="protein sequence ID" value="LPERR12G14620.1"/>
    <property type="gene ID" value="LPERR12G14620"/>
</dbReference>
<dbReference type="GO" id="GO:0003677">
    <property type="term" value="F:DNA binding"/>
    <property type="evidence" value="ECO:0007669"/>
    <property type="project" value="UniProtKB-KW"/>
</dbReference>
<dbReference type="InterPro" id="IPR044837">
    <property type="entry name" value="REM16-like"/>
</dbReference>
<evidence type="ECO:0000256" key="4">
    <source>
        <dbReference type="ARBA" id="ARBA00023163"/>
    </source>
</evidence>
<dbReference type="PANTHER" id="PTHR31391:SF140">
    <property type="entry name" value="B3 DOMAIN-CONTAINING PROTEIN OS12G0591400"/>
    <property type="match status" value="1"/>
</dbReference>
<dbReference type="CDD" id="cd10017">
    <property type="entry name" value="B3_DNA"/>
    <property type="match status" value="2"/>
</dbReference>
<keyword evidence="5" id="KW-0539">Nucleus</keyword>
<evidence type="ECO:0000256" key="2">
    <source>
        <dbReference type="ARBA" id="ARBA00023015"/>
    </source>
</evidence>
<keyword evidence="8" id="KW-1185">Reference proteome</keyword>
<dbReference type="HOGENOM" id="CLU_015069_0_2_1"/>
<dbReference type="EnsemblPlants" id="LPERR12G14620.1">
    <property type="protein sequence ID" value="LPERR12G14620.1"/>
    <property type="gene ID" value="LPERR12G14620"/>
</dbReference>
<dbReference type="Pfam" id="PF02362">
    <property type="entry name" value="B3"/>
    <property type="match status" value="2"/>
</dbReference>
<dbReference type="SUPFAM" id="SSF101936">
    <property type="entry name" value="DNA-binding pseudobarrel domain"/>
    <property type="match status" value="2"/>
</dbReference>
<dbReference type="PROSITE" id="PS50863">
    <property type="entry name" value="B3"/>
    <property type="match status" value="2"/>
</dbReference>
<dbReference type="Proteomes" id="UP000032180">
    <property type="component" value="Chromosome 12"/>
</dbReference>
<evidence type="ECO:0000256" key="1">
    <source>
        <dbReference type="ARBA" id="ARBA00004123"/>
    </source>
</evidence>
<evidence type="ECO:0000256" key="5">
    <source>
        <dbReference type="ARBA" id="ARBA00023242"/>
    </source>
</evidence>
<keyword evidence="2" id="KW-0805">Transcription regulation</keyword>
<reference evidence="7" key="3">
    <citation type="submission" date="2015-04" db="UniProtKB">
        <authorList>
            <consortium name="EnsemblPlants"/>
        </authorList>
    </citation>
    <scope>IDENTIFICATION</scope>
</reference>
<dbReference type="AlphaFoldDB" id="A0A0D9Y109"/>
<dbReference type="eggNOG" id="ENOG502S27N">
    <property type="taxonomic scope" value="Eukaryota"/>
</dbReference>
<keyword evidence="4" id="KW-0804">Transcription</keyword>
<evidence type="ECO:0000313" key="7">
    <source>
        <dbReference type="EnsemblPlants" id="LPERR12G14620.1"/>
    </source>
</evidence>
<dbReference type="PANTHER" id="PTHR31391">
    <property type="entry name" value="B3 DOMAIN-CONTAINING PROTEIN OS11G0197600-RELATED"/>
    <property type="match status" value="1"/>
</dbReference>
<reference evidence="7 8" key="1">
    <citation type="submission" date="2012-08" db="EMBL/GenBank/DDBJ databases">
        <title>Oryza genome evolution.</title>
        <authorList>
            <person name="Wing R.A."/>
        </authorList>
    </citation>
    <scope>NUCLEOTIDE SEQUENCE</scope>
</reference>
<name>A0A0D9Y109_9ORYZ</name>
<evidence type="ECO:0000256" key="3">
    <source>
        <dbReference type="ARBA" id="ARBA00023125"/>
    </source>
</evidence>
<reference evidence="8" key="2">
    <citation type="submission" date="2013-12" db="EMBL/GenBank/DDBJ databases">
        <authorList>
            <person name="Yu Y."/>
            <person name="Lee S."/>
            <person name="de Baynast K."/>
            <person name="Wissotski M."/>
            <person name="Liu L."/>
            <person name="Talag J."/>
            <person name="Goicoechea J."/>
            <person name="Angelova A."/>
            <person name="Jetty R."/>
            <person name="Kudrna D."/>
            <person name="Golser W."/>
            <person name="Rivera L."/>
            <person name="Zhang J."/>
            <person name="Wing R."/>
        </authorList>
    </citation>
    <scope>NUCLEOTIDE SEQUENCE</scope>
</reference>
<protein>
    <recommendedName>
        <fullName evidence="6">TF-B3 domain-containing protein</fullName>
    </recommendedName>
</protein>
<comment type="subcellular location">
    <subcellularLocation>
        <location evidence="1">Nucleus</location>
    </subcellularLocation>
</comment>